<evidence type="ECO:0000313" key="1">
    <source>
        <dbReference type="EMBL" id="SDI57600.1"/>
    </source>
</evidence>
<dbReference type="Proteomes" id="UP000198923">
    <property type="component" value="Unassembled WGS sequence"/>
</dbReference>
<organism evidence="1 2">
    <name type="scientific">Sinosporangium album</name>
    <dbReference type="NCBI Taxonomy" id="504805"/>
    <lineage>
        <taxon>Bacteria</taxon>
        <taxon>Bacillati</taxon>
        <taxon>Actinomycetota</taxon>
        <taxon>Actinomycetes</taxon>
        <taxon>Streptosporangiales</taxon>
        <taxon>Streptosporangiaceae</taxon>
        <taxon>Sinosporangium</taxon>
    </lineage>
</organism>
<gene>
    <name evidence="1" type="ORF">SAMN05421505_1743</name>
</gene>
<name>A0A1G8LQW2_9ACTN</name>
<evidence type="ECO:0000313" key="2">
    <source>
        <dbReference type="Proteomes" id="UP000198923"/>
    </source>
</evidence>
<dbReference type="EMBL" id="FNCN01000074">
    <property type="protein sequence ID" value="SDI57600.1"/>
    <property type="molecule type" value="Genomic_DNA"/>
</dbReference>
<keyword evidence="2" id="KW-1185">Reference proteome</keyword>
<sequence>MTARPTALVAVAASETHLWRLNRAAAAHAEQILAQAARLIQGGYQVYVTGRR</sequence>
<accession>A0A1G8LQW2</accession>
<protein>
    <submittedName>
        <fullName evidence="1">Uncharacterized protein</fullName>
    </submittedName>
</protein>
<dbReference type="AlphaFoldDB" id="A0A1G8LQW2"/>
<proteinExistence type="predicted"/>
<reference evidence="1 2" key="1">
    <citation type="submission" date="2016-10" db="EMBL/GenBank/DDBJ databases">
        <authorList>
            <person name="de Groot N.N."/>
        </authorList>
    </citation>
    <scope>NUCLEOTIDE SEQUENCE [LARGE SCALE GENOMIC DNA]</scope>
    <source>
        <strain evidence="1 2">CPCC 201354</strain>
    </source>
</reference>